<keyword evidence="2" id="KW-1185">Reference proteome</keyword>
<reference evidence="1 2" key="1">
    <citation type="submission" date="2021-05" db="EMBL/GenBank/DDBJ databases">
        <title>Molecular characterization for Shewanella algae harboring chromosomal blaOXA-55-like strains isolated from clinical and environment sample.</title>
        <authorList>
            <person name="Ohama Y."/>
            <person name="Aoki K."/>
            <person name="Harada S."/>
            <person name="Moriya K."/>
            <person name="Ishii Y."/>
            <person name="Tateda K."/>
        </authorList>
    </citation>
    <scope>NUCLEOTIDE SEQUENCE [LARGE SCALE GENOMIC DNA]</scope>
    <source>
        <strain evidence="1 2">MBTL60-118</strain>
    </source>
</reference>
<protein>
    <submittedName>
        <fullName evidence="1">Uncharacterized protein</fullName>
    </submittedName>
</protein>
<gene>
    <name evidence="1" type="ORF">TUM3794_39870</name>
</gene>
<dbReference type="Proteomes" id="UP000773469">
    <property type="component" value="Unassembled WGS sequence"/>
</dbReference>
<dbReference type="EMBL" id="BPEU01000103">
    <property type="protein sequence ID" value="GIU47009.1"/>
    <property type="molecule type" value="Genomic_DNA"/>
</dbReference>
<evidence type="ECO:0000313" key="1">
    <source>
        <dbReference type="EMBL" id="GIU47009.1"/>
    </source>
</evidence>
<accession>A0ABQ4PHU0</accession>
<organism evidence="1 2">
    <name type="scientific">Shewanella colwelliana</name>
    <name type="common">Alteromonas colwelliana</name>
    <dbReference type="NCBI Taxonomy" id="23"/>
    <lineage>
        <taxon>Bacteria</taxon>
        <taxon>Pseudomonadati</taxon>
        <taxon>Pseudomonadota</taxon>
        <taxon>Gammaproteobacteria</taxon>
        <taxon>Alteromonadales</taxon>
        <taxon>Shewanellaceae</taxon>
        <taxon>Shewanella</taxon>
    </lineage>
</organism>
<proteinExistence type="predicted"/>
<comment type="caution">
    <text evidence="1">The sequence shown here is derived from an EMBL/GenBank/DDBJ whole genome shotgun (WGS) entry which is preliminary data.</text>
</comment>
<name>A0ABQ4PHU0_SHECO</name>
<sequence>MIFTKIIRGFISTEFASFRIGNDSFDSRKGVFKRSLCHENQENVEVVLPFTISEKQKLFRFAKQDIRDGNAGLIDLEKICVSSYPYEIKYGDSKGEIKTTCFSPLQDDEAQLSSKT</sequence>
<evidence type="ECO:0000313" key="2">
    <source>
        <dbReference type="Proteomes" id="UP000773469"/>
    </source>
</evidence>
<dbReference type="RefSeq" id="WP_220757731.1">
    <property type="nucleotide sequence ID" value="NZ_BPEU01000103.1"/>
</dbReference>